<evidence type="ECO:0000256" key="1">
    <source>
        <dbReference type="ARBA" id="ARBA00004141"/>
    </source>
</evidence>
<proteinExistence type="inferred from homology"/>
<feature type="transmembrane region" description="Helical" evidence="7">
    <location>
        <begin position="58"/>
        <end position="79"/>
    </location>
</feature>
<dbReference type="InterPro" id="IPR052337">
    <property type="entry name" value="SAT4-like"/>
</dbReference>
<keyword evidence="3 7" id="KW-1133">Transmembrane helix</keyword>
<dbReference type="PANTHER" id="PTHR33048:SF156">
    <property type="entry name" value="INTEGRAL MEMBRANE PROTEIN"/>
    <property type="match status" value="1"/>
</dbReference>
<dbReference type="RefSeq" id="XP_033428791.1">
    <property type="nucleotide sequence ID" value="XM_033566796.1"/>
</dbReference>
<evidence type="ECO:0000259" key="8">
    <source>
        <dbReference type="Pfam" id="PF20684"/>
    </source>
</evidence>
<protein>
    <recommendedName>
        <fullName evidence="8">Rhodopsin domain-containing protein</fullName>
    </recommendedName>
</protein>
<keyword evidence="2 7" id="KW-0812">Transmembrane</keyword>
<dbReference type="GO" id="GO:0016020">
    <property type="term" value="C:membrane"/>
    <property type="evidence" value="ECO:0007669"/>
    <property type="project" value="UniProtKB-SubCell"/>
</dbReference>
<comment type="similarity">
    <text evidence="5">Belongs to the SAT4 family.</text>
</comment>
<evidence type="ECO:0000256" key="2">
    <source>
        <dbReference type="ARBA" id="ARBA00022692"/>
    </source>
</evidence>
<keyword evidence="11" id="KW-1185">Reference proteome</keyword>
<evidence type="ECO:0000256" key="3">
    <source>
        <dbReference type="ARBA" id="ARBA00022989"/>
    </source>
</evidence>
<evidence type="ECO:0000256" key="7">
    <source>
        <dbReference type="SAM" id="Phobius"/>
    </source>
</evidence>
<evidence type="ECO:0000313" key="12">
    <source>
        <dbReference type="Proteomes" id="UP000324241"/>
    </source>
</evidence>
<feature type="transmembrane region" description="Helical" evidence="7">
    <location>
        <begin position="134"/>
        <end position="165"/>
    </location>
</feature>
<dbReference type="Proteomes" id="UP000308092">
    <property type="component" value="Unassembled WGS sequence"/>
</dbReference>
<evidence type="ECO:0000313" key="9">
    <source>
        <dbReference type="EMBL" id="KAA8649430.1"/>
    </source>
</evidence>
<gene>
    <name evidence="9" type="ORF">ATNIH1004_002101</name>
    <name evidence="10" type="ORF">EYZ11_011748</name>
</gene>
<feature type="transmembrane region" description="Helical" evidence="7">
    <location>
        <begin position="18"/>
        <end position="37"/>
    </location>
</feature>
<evidence type="ECO:0000313" key="10">
    <source>
        <dbReference type="EMBL" id="THC88802.1"/>
    </source>
</evidence>
<evidence type="ECO:0000313" key="11">
    <source>
        <dbReference type="Proteomes" id="UP000308092"/>
    </source>
</evidence>
<reference evidence="9 12" key="2">
    <citation type="submission" date="2019-08" db="EMBL/GenBank/DDBJ databases">
        <title>The genome sequence of a newly discovered highly antifungal drug resistant Aspergillus species, Aspergillus tanneri NIH 1004.</title>
        <authorList>
            <person name="Mounaud S."/>
            <person name="Singh I."/>
            <person name="Joardar V."/>
            <person name="Pakala S."/>
            <person name="Pakala S."/>
            <person name="Venepally P."/>
            <person name="Chung J.K."/>
            <person name="Losada L."/>
            <person name="Nierman W.C."/>
        </authorList>
    </citation>
    <scope>NUCLEOTIDE SEQUENCE [LARGE SCALE GENOMIC DNA]</scope>
    <source>
        <strain evidence="9 12">NIH1004</strain>
    </source>
</reference>
<dbReference type="Pfam" id="PF20684">
    <property type="entry name" value="Fung_rhodopsin"/>
    <property type="match status" value="1"/>
</dbReference>
<feature type="domain" description="Rhodopsin" evidence="8">
    <location>
        <begin position="37"/>
        <end position="275"/>
    </location>
</feature>
<dbReference type="VEuPathDB" id="FungiDB:EYZ11_011748"/>
<evidence type="ECO:0000256" key="6">
    <source>
        <dbReference type="SAM" id="MobiDB-lite"/>
    </source>
</evidence>
<dbReference type="EMBL" id="SOSA01000765">
    <property type="protein sequence ID" value="THC88802.1"/>
    <property type="molecule type" value="Genomic_DNA"/>
</dbReference>
<dbReference type="STRING" id="1220188.A0A4S3J2K1"/>
<dbReference type="GeneID" id="54324803"/>
<reference evidence="10 11" key="1">
    <citation type="submission" date="2019-03" db="EMBL/GenBank/DDBJ databases">
        <title>The genome sequence of a newly discovered highly antifungal drug resistant Aspergillus species, Aspergillus tanneri NIH 1004.</title>
        <authorList>
            <person name="Mounaud S."/>
            <person name="Singh I."/>
            <person name="Joardar V."/>
            <person name="Pakala S."/>
            <person name="Pakala S."/>
            <person name="Venepally P."/>
            <person name="Hoover J."/>
            <person name="Nierman W."/>
            <person name="Chung J."/>
            <person name="Losada L."/>
        </authorList>
    </citation>
    <scope>NUCLEOTIDE SEQUENCE [LARGE SCALE GENOMIC DNA]</scope>
    <source>
        <strain evidence="10 11">NIH1004</strain>
    </source>
</reference>
<dbReference type="EMBL" id="QUQM01000001">
    <property type="protein sequence ID" value="KAA8649430.1"/>
    <property type="molecule type" value="Genomic_DNA"/>
</dbReference>
<dbReference type="Proteomes" id="UP000324241">
    <property type="component" value="Unassembled WGS sequence"/>
</dbReference>
<feature type="transmembrane region" description="Helical" evidence="7">
    <location>
        <begin position="213"/>
        <end position="235"/>
    </location>
</feature>
<feature type="transmembrane region" description="Helical" evidence="7">
    <location>
        <begin position="250"/>
        <end position="270"/>
    </location>
</feature>
<name>A0A4S3J2K1_9EURO</name>
<evidence type="ECO:0000256" key="4">
    <source>
        <dbReference type="ARBA" id="ARBA00023136"/>
    </source>
</evidence>
<feature type="transmembrane region" description="Helical" evidence="7">
    <location>
        <begin position="177"/>
        <end position="201"/>
    </location>
</feature>
<dbReference type="AlphaFoldDB" id="A0A4S3J2K1"/>
<evidence type="ECO:0000256" key="5">
    <source>
        <dbReference type="ARBA" id="ARBA00038359"/>
    </source>
</evidence>
<comment type="caution">
    <text evidence="10">The sequence shown here is derived from an EMBL/GenBank/DDBJ whole genome shotgun (WGS) entry which is preliminary data.</text>
</comment>
<sequence>MASHKEYSEEFLQESKQAMVYTITAVFMSLETLAVALRYTSKAVGRLKFGWDDGLIGLAYVLCMATAACVMADVTYGGVGLHEARVLQIDPEMIVVWGKFIIIIPLLYTGTVVPQKLSILYLYLSIFTQKAFRIICYVTGAIILANWIATFVAGCLSCQPLSYFWTKQGRCFDINSFFRWAGFANILTDVIMLILPIPVVWQLHASVRLKLGILFTLLLGSVGLISSILRFYTFYVTDAATDGTWSAVELVIWTVVEGGTYLIAACLPTYRPLMKLVWRKLNLTTRNDSRETNPQQSGGSGIRPVFDRKGHTKFKRMTDSMHDEEDAIGLVELGQHCSHMPKDQIVVDRRFSVHGSN</sequence>
<accession>A0A4S3J2K1</accession>
<dbReference type="OrthoDB" id="5329176at2759"/>
<feature type="transmembrane region" description="Helical" evidence="7">
    <location>
        <begin position="94"/>
        <end position="113"/>
    </location>
</feature>
<keyword evidence="4 7" id="KW-0472">Membrane</keyword>
<feature type="region of interest" description="Disordered" evidence="6">
    <location>
        <begin position="287"/>
        <end position="307"/>
    </location>
</feature>
<organism evidence="10 11">
    <name type="scientific">Aspergillus tanneri</name>
    <dbReference type="NCBI Taxonomy" id="1220188"/>
    <lineage>
        <taxon>Eukaryota</taxon>
        <taxon>Fungi</taxon>
        <taxon>Dikarya</taxon>
        <taxon>Ascomycota</taxon>
        <taxon>Pezizomycotina</taxon>
        <taxon>Eurotiomycetes</taxon>
        <taxon>Eurotiomycetidae</taxon>
        <taxon>Eurotiales</taxon>
        <taxon>Aspergillaceae</taxon>
        <taxon>Aspergillus</taxon>
        <taxon>Aspergillus subgen. Circumdati</taxon>
    </lineage>
</organism>
<dbReference type="InterPro" id="IPR049326">
    <property type="entry name" value="Rhodopsin_dom_fungi"/>
</dbReference>
<dbReference type="PANTHER" id="PTHR33048">
    <property type="entry name" value="PTH11-LIKE INTEGRAL MEMBRANE PROTEIN (AFU_ORTHOLOGUE AFUA_5G11245)"/>
    <property type="match status" value="1"/>
</dbReference>
<feature type="compositionally biased region" description="Polar residues" evidence="6">
    <location>
        <begin position="287"/>
        <end position="297"/>
    </location>
</feature>
<comment type="subcellular location">
    <subcellularLocation>
        <location evidence="1">Membrane</location>
        <topology evidence="1">Multi-pass membrane protein</topology>
    </subcellularLocation>
</comment>